<reference evidence="1" key="1">
    <citation type="submission" date="2014-05" db="EMBL/GenBank/DDBJ databases">
        <authorList>
            <person name="Chronopoulou M."/>
        </authorList>
    </citation>
    <scope>NUCLEOTIDE SEQUENCE</scope>
    <source>
        <tissue evidence="1">Whole organism</tissue>
    </source>
</reference>
<sequence>MSLMYKTKKQLISMALSPFIRLYYFCNSRHFLSSDSIITCESLLSLEKK</sequence>
<name>A0A0K2T5C5_LEPSM</name>
<protein>
    <submittedName>
        <fullName evidence="1">Uncharacterized protein</fullName>
    </submittedName>
</protein>
<evidence type="ECO:0000313" key="1">
    <source>
        <dbReference type="EMBL" id="CDW20651.1"/>
    </source>
</evidence>
<dbReference type="AlphaFoldDB" id="A0A0K2T5C5"/>
<organism evidence="1">
    <name type="scientific">Lepeophtheirus salmonis</name>
    <name type="common">Salmon louse</name>
    <name type="synonym">Caligus salmonis</name>
    <dbReference type="NCBI Taxonomy" id="72036"/>
    <lineage>
        <taxon>Eukaryota</taxon>
        <taxon>Metazoa</taxon>
        <taxon>Ecdysozoa</taxon>
        <taxon>Arthropoda</taxon>
        <taxon>Crustacea</taxon>
        <taxon>Multicrustacea</taxon>
        <taxon>Hexanauplia</taxon>
        <taxon>Copepoda</taxon>
        <taxon>Siphonostomatoida</taxon>
        <taxon>Caligidae</taxon>
        <taxon>Lepeophtheirus</taxon>
    </lineage>
</organism>
<proteinExistence type="predicted"/>
<accession>A0A0K2T5C5</accession>
<dbReference type="EMBL" id="HACA01003290">
    <property type="protein sequence ID" value="CDW20651.1"/>
    <property type="molecule type" value="Transcribed_RNA"/>
</dbReference>